<dbReference type="Pfam" id="PF04043">
    <property type="entry name" value="PMEI"/>
    <property type="match status" value="1"/>
</dbReference>
<organism evidence="10 11">
    <name type="scientific">Canavalia gladiata</name>
    <name type="common">Sword bean</name>
    <name type="synonym">Dolichos gladiatus</name>
    <dbReference type="NCBI Taxonomy" id="3824"/>
    <lineage>
        <taxon>Eukaryota</taxon>
        <taxon>Viridiplantae</taxon>
        <taxon>Streptophyta</taxon>
        <taxon>Embryophyta</taxon>
        <taxon>Tracheophyta</taxon>
        <taxon>Spermatophyta</taxon>
        <taxon>Magnoliopsida</taxon>
        <taxon>eudicotyledons</taxon>
        <taxon>Gunneridae</taxon>
        <taxon>Pentapetalae</taxon>
        <taxon>rosids</taxon>
        <taxon>fabids</taxon>
        <taxon>Fabales</taxon>
        <taxon>Fabaceae</taxon>
        <taxon>Papilionoideae</taxon>
        <taxon>50 kb inversion clade</taxon>
        <taxon>NPAAA clade</taxon>
        <taxon>indigoferoid/millettioid clade</taxon>
        <taxon>Phaseoleae</taxon>
        <taxon>Canavalia</taxon>
    </lineage>
</organism>
<dbReference type="Proteomes" id="UP001367508">
    <property type="component" value="Unassembled WGS sequence"/>
</dbReference>
<evidence type="ECO:0000256" key="7">
    <source>
        <dbReference type="SAM" id="MobiDB-lite"/>
    </source>
</evidence>
<dbReference type="AlphaFoldDB" id="A0AAN9QBC5"/>
<keyword evidence="11" id="KW-1185">Reference proteome</keyword>
<keyword evidence="2" id="KW-0052">Apoplast</keyword>
<keyword evidence="5" id="KW-1015">Disulfide bond</keyword>
<keyword evidence="4 8" id="KW-0732">Signal</keyword>
<accession>A0AAN9QBC5</accession>
<dbReference type="GO" id="GO:0048046">
    <property type="term" value="C:apoplast"/>
    <property type="evidence" value="ECO:0007669"/>
    <property type="project" value="UniProtKB-SubCell"/>
</dbReference>
<name>A0AAN9QBC5_CANGL</name>
<dbReference type="InterPro" id="IPR006501">
    <property type="entry name" value="Pectinesterase_inhib_dom"/>
</dbReference>
<evidence type="ECO:0000259" key="9">
    <source>
        <dbReference type="SMART" id="SM00856"/>
    </source>
</evidence>
<dbReference type="NCBIfam" id="TIGR01614">
    <property type="entry name" value="PME_inhib"/>
    <property type="match status" value="1"/>
</dbReference>
<proteinExistence type="inferred from homology"/>
<evidence type="ECO:0000256" key="1">
    <source>
        <dbReference type="ARBA" id="ARBA00004271"/>
    </source>
</evidence>
<dbReference type="PANTHER" id="PTHR31080">
    <property type="entry name" value="PECTINESTERASE INHIBITOR-LIKE"/>
    <property type="match status" value="1"/>
</dbReference>
<dbReference type="PANTHER" id="PTHR31080:SF110">
    <property type="entry name" value="PECTINESTERASE INHIBITOR 3"/>
    <property type="match status" value="1"/>
</dbReference>
<dbReference type="CDD" id="cd15798">
    <property type="entry name" value="PMEI-like_3"/>
    <property type="match status" value="1"/>
</dbReference>
<evidence type="ECO:0000256" key="2">
    <source>
        <dbReference type="ARBA" id="ARBA00022523"/>
    </source>
</evidence>
<comment type="similarity">
    <text evidence="6">Belongs to the PMEI family.</text>
</comment>
<evidence type="ECO:0000256" key="8">
    <source>
        <dbReference type="SAM" id="SignalP"/>
    </source>
</evidence>
<evidence type="ECO:0000313" key="10">
    <source>
        <dbReference type="EMBL" id="KAK7328729.1"/>
    </source>
</evidence>
<evidence type="ECO:0000256" key="3">
    <source>
        <dbReference type="ARBA" id="ARBA00022525"/>
    </source>
</evidence>
<dbReference type="Gene3D" id="1.20.140.40">
    <property type="entry name" value="Invertase/pectin methylesterase inhibitor family protein"/>
    <property type="match status" value="1"/>
</dbReference>
<keyword evidence="3" id="KW-0964">Secreted</keyword>
<feature type="region of interest" description="Disordered" evidence="7">
    <location>
        <begin position="190"/>
        <end position="211"/>
    </location>
</feature>
<dbReference type="GO" id="GO:0004857">
    <property type="term" value="F:enzyme inhibitor activity"/>
    <property type="evidence" value="ECO:0007669"/>
    <property type="project" value="InterPro"/>
</dbReference>
<dbReference type="SUPFAM" id="SSF101148">
    <property type="entry name" value="Plant invertase/pectin methylesterase inhibitor"/>
    <property type="match status" value="1"/>
</dbReference>
<comment type="caution">
    <text evidence="10">The sequence shown here is derived from an EMBL/GenBank/DDBJ whole genome shotgun (WGS) entry which is preliminary data.</text>
</comment>
<evidence type="ECO:0000313" key="11">
    <source>
        <dbReference type="Proteomes" id="UP001367508"/>
    </source>
</evidence>
<gene>
    <name evidence="10" type="ORF">VNO77_22846</name>
</gene>
<dbReference type="SMART" id="SM00856">
    <property type="entry name" value="PMEI"/>
    <property type="match status" value="1"/>
</dbReference>
<feature type="signal peptide" evidence="8">
    <location>
        <begin position="1"/>
        <end position="25"/>
    </location>
</feature>
<dbReference type="InterPro" id="IPR035513">
    <property type="entry name" value="Invertase/methylesterase_inhib"/>
</dbReference>
<sequence length="211" mass="23330">MQTKLTLSTLFLSLCLTSQTVFIFAAQSKPQDLVQSSCVRARYPRLCLRTLSNFAGPANTPLDLARASLRVSLAHTRRASKFLHALSKGGTTTMSKRQRSALRDCTEQISDSVEQLQKSLDELLHLRSETFRWQMSNVQTWTSAALTDGDTCLDGFDGNVRPDVKRRVTDVARVTSNALYMINRLGQGGIGKPGFRPRPKPKAGSVPCTKN</sequence>
<dbReference type="EMBL" id="JAYMYQ010000005">
    <property type="protein sequence ID" value="KAK7328729.1"/>
    <property type="molecule type" value="Genomic_DNA"/>
</dbReference>
<evidence type="ECO:0000256" key="6">
    <source>
        <dbReference type="ARBA" id="ARBA00038471"/>
    </source>
</evidence>
<comment type="subcellular location">
    <subcellularLocation>
        <location evidence="1">Secreted</location>
        <location evidence="1">Extracellular space</location>
        <location evidence="1">Apoplast</location>
    </subcellularLocation>
</comment>
<feature type="domain" description="Pectinesterase inhibitor" evidence="9">
    <location>
        <begin position="29"/>
        <end position="181"/>
    </location>
</feature>
<evidence type="ECO:0000256" key="5">
    <source>
        <dbReference type="ARBA" id="ARBA00023157"/>
    </source>
</evidence>
<dbReference type="InterPro" id="IPR051955">
    <property type="entry name" value="PME_Inhibitor"/>
</dbReference>
<reference evidence="10 11" key="1">
    <citation type="submission" date="2024-01" db="EMBL/GenBank/DDBJ databases">
        <title>The genomes of 5 underutilized Papilionoideae crops provide insights into root nodulation and disease resistanc.</title>
        <authorList>
            <person name="Jiang F."/>
        </authorList>
    </citation>
    <scope>NUCLEOTIDE SEQUENCE [LARGE SCALE GENOMIC DNA]</scope>
    <source>
        <strain evidence="10">LVBAO_FW01</strain>
        <tissue evidence="10">Leaves</tissue>
    </source>
</reference>
<feature type="chain" id="PRO_5042970605" description="Pectinesterase inhibitor domain-containing protein" evidence="8">
    <location>
        <begin position="26"/>
        <end position="211"/>
    </location>
</feature>
<protein>
    <recommendedName>
        <fullName evidence="9">Pectinesterase inhibitor domain-containing protein</fullName>
    </recommendedName>
</protein>
<dbReference type="FunFam" id="1.20.140.40:FF:000006">
    <property type="entry name" value="Pectinesterase inhibitor 3"/>
    <property type="match status" value="1"/>
</dbReference>
<evidence type="ECO:0000256" key="4">
    <source>
        <dbReference type="ARBA" id="ARBA00022729"/>
    </source>
</evidence>